<feature type="region of interest" description="Disordered" evidence="1">
    <location>
        <begin position="1248"/>
        <end position="1281"/>
    </location>
</feature>
<sequence length="1435" mass="153535">MTALLQILLVADIALSLVSAPIFATGLGFGAGAGGSSLPQKTQIDTSSDDQKTAYLIFSQVCDQNAWNKQANSYASAMPIYPKNAQEMANLSKFADKIEWEKFCPGKDFAQGSNETGIKIIGSPGFEVKLLVRDLWDKRNVYNIAYLLQKRFLSPNGAKATCTEGGFSAPYMTLAIHWDGYGTLHTNSAGEPIKPQSADPEDDISNGGNISPHAYGQAIDFLTFGCTRITKNEFGREKLLGITPNPMQMALTRAVDVPTQDVTMQNAVSMLPIDNSNKQVLIKSQNNSPTAFSAGLSSLSEDFAPVLALQGVAPASNSLMGLDQIANSSQSPSDLDLTPVLDALSAEQFEMPANSLQNGFDLKQIGRSSLEENIGASAANDKSNNFLNKVINAVGSFSFAIPQTVQDLLRSEKKDLALPMLGISKLNDKFNLNLTSREIETVASSGKLPNSLQDQITKKITAAQPMLGKLLSGNSNQQIQNLASSMENSPDYKLAEALDKTGGLSEDEIESLKQFTNPASQDSIITKLSSRQGSKYDKLVAWLKEHKSTTTGTDATKFIQIVNQFQSSATKLIQVSSVDQIKGQIILEALNQTNPANQKIILEYLKILQPTAQNMVQAAKDGRLQTAIGTVKLTNLLKNSGLSDSKAWELASSFTASKDKIQSAVDKFNQEFSSHLSPADLVQAARGENQNNVSNAVAAKQISETTGVPADEIIKAFASGNQKSISSLANIFANKKSLNTDLASAAATLDTNKISENGLNQQFDQLITLSGNSNLSEQELAGLKDSFANASQSESGQKDFAKELSGKKFSSSAINQISKGDFSNSSTSAYASALSRATGIDANTALQLVNGQTRNNAFYSLSDQVVNEQLATDGYFFNFSSKTLVEGTDAQREQMAKEAGLSVADKKIQDLAKENNIPVSLVREIIQNPQLETLANANPLYDKLARGLAAKTGLPISSDKIVSYFKSKNVTSLNEVAQSAGDKGIADYIEKSGALTSAEQKEFTDSWGKDKNGSFTILEGEDSSLKSKNSPQQDKIAETIANNSGGILNKNQVNDLYQKIQTDNLTLADLGSVGKNVISNQTGISFDQIKNIDQTFAAAKNNITQSYQNFISADNFNLASSTIGASVLTNTLGKEFVKIDPTGGLATGYLMNMAQKQLLTLAGGPALMAVAFIIDPSATIASVKATVDMAFSAIINPIGFVSGVLGGILGGNKPKGGTKAQNIAFEKNTPNIGQRSSGSNGNLTEVQAQISPAQSQSQVSPSSSAPPSLSESQKSVSSQSQTQKQAALAVKTTASDYVPQQDYSQTYQQAVSVRTLDQIIEDLLILYAAQNSGNTKTISNVWGSIMGDIKLPEKSLAAHQIVLPRVLAPKDDANTISQFVDRMYQGEGSGNHWSQQDLINAVKTVYSANYNPASETGRAPYLSFSQKLNYIHLSF</sequence>
<organism evidence="2 3">
    <name type="scientific">Candidatus Berkelbacteria bacterium CG10_big_fil_rev_8_21_14_0_10_41_12</name>
    <dbReference type="NCBI Taxonomy" id="1974513"/>
    <lineage>
        <taxon>Bacteria</taxon>
        <taxon>Candidatus Berkelbacteria</taxon>
    </lineage>
</organism>
<evidence type="ECO:0000256" key="1">
    <source>
        <dbReference type="SAM" id="MobiDB-lite"/>
    </source>
</evidence>
<accession>A0A2M6WXD2</accession>
<name>A0A2M6WXD2_9BACT</name>
<evidence type="ECO:0000313" key="3">
    <source>
        <dbReference type="Proteomes" id="UP000228596"/>
    </source>
</evidence>
<evidence type="ECO:0000313" key="2">
    <source>
        <dbReference type="EMBL" id="PIT97427.1"/>
    </source>
</evidence>
<gene>
    <name evidence="2" type="ORF">COT77_01585</name>
</gene>
<dbReference type="EMBL" id="PEZV01000011">
    <property type="protein sequence ID" value="PIT97427.1"/>
    <property type="molecule type" value="Genomic_DNA"/>
</dbReference>
<comment type="caution">
    <text evidence="2">The sequence shown here is derived from an EMBL/GenBank/DDBJ whole genome shotgun (WGS) entry which is preliminary data.</text>
</comment>
<protein>
    <submittedName>
        <fullName evidence="2">Uncharacterized protein</fullName>
    </submittedName>
</protein>
<dbReference type="Proteomes" id="UP000228596">
    <property type="component" value="Unassembled WGS sequence"/>
</dbReference>
<reference evidence="3" key="1">
    <citation type="submission" date="2017-09" db="EMBL/GenBank/DDBJ databases">
        <title>Depth-based differentiation of microbial function through sediment-hosted aquifers and enrichment of novel symbionts in the deep terrestrial subsurface.</title>
        <authorList>
            <person name="Probst A.J."/>
            <person name="Ladd B."/>
            <person name="Jarett J.K."/>
            <person name="Geller-Mcgrath D.E."/>
            <person name="Sieber C.M.K."/>
            <person name="Emerson J.B."/>
            <person name="Anantharaman K."/>
            <person name="Thomas B.C."/>
            <person name="Malmstrom R."/>
            <person name="Stieglmeier M."/>
            <person name="Klingl A."/>
            <person name="Woyke T."/>
            <person name="Ryan C.M."/>
            <person name="Banfield J.F."/>
        </authorList>
    </citation>
    <scope>NUCLEOTIDE SEQUENCE [LARGE SCALE GENOMIC DNA]</scope>
</reference>
<proteinExistence type="predicted"/>